<dbReference type="RefSeq" id="WP_388003153.1">
    <property type="nucleotide sequence ID" value="NZ_JBHUEE010000002.1"/>
</dbReference>
<dbReference type="SUPFAM" id="SSF51338">
    <property type="entry name" value="Composite domain of metallo-dependent hydrolases"/>
    <property type="match status" value="1"/>
</dbReference>
<dbReference type="Gene3D" id="3.20.20.140">
    <property type="entry name" value="Metal-dependent hydrolases"/>
    <property type="match status" value="1"/>
</dbReference>
<feature type="region of interest" description="Disordered" evidence="1">
    <location>
        <begin position="419"/>
        <end position="451"/>
    </location>
</feature>
<evidence type="ECO:0000256" key="1">
    <source>
        <dbReference type="SAM" id="MobiDB-lite"/>
    </source>
</evidence>
<dbReference type="PANTHER" id="PTHR43135">
    <property type="entry name" value="ALPHA-D-RIBOSE 1-METHYLPHOSPHONATE 5-TRIPHOSPHATE DIPHOSPHATASE"/>
    <property type="match status" value="1"/>
</dbReference>
<dbReference type="InterPro" id="IPR051781">
    <property type="entry name" value="Metallo-dep_Hydrolase"/>
</dbReference>
<reference evidence="4" key="1">
    <citation type="journal article" date="2019" name="Int. J. Syst. Evol. Microbiol.">
        <title>The Global Catalogue of Microorganisms (GCM) 10K type strain sequencing project: providing services to taxonomists for standard genome sequencing and annotation.</title>
        <authorList>
            <consortium name="The Broad Institute Genomics Platform"/>
            <consortium name="The Broad Institute Genome Sequencing Center for Infectious Disease"/>
            <person name="Wu L."/>
            <person name="Ma J."/>
        </authorList>
    </citation>
    <scope>NUCLEOTIDE SEQUENCE [LARGE SCALE GENOMIC DNA]</scope>
    <source>
        <strain evidence="4">JCM 17130</strain>
    </source>
</reference>
<evidence type="ECO:0000313" key="3">
    <source>
        <dbReference type="EMBL" id="MFD1717265.1"/>
    </source>
</evidence>
<gene>
    <name evidence="3" type="ORF">ACFSE6_05440</name>
</gene>
<dbReference type="InterPro" id="IPR032466">
    <property type="entry name" value="Metal_Hydrolase"/>
</dbReference>
<name>A0ABW4L3T9_9MICO</name>
<dbReference type="EMBL" id="JBHUEE010000002">
    <property type="protein sequence ID" value="MFD1717265.1"/>
    <property type="molecule type" value="Genomic_DNA"/>
</dbReference>
<keyword evidence="4" id="KW-1185">Reference proteome</keyword>
<proteinExistence type="predicted"/>
<dbReference type="SUPFAM" id="SSF51556">
    <property type="entry name" value="Metallo-dependent hydrolases"/>
    <property type="match status" value="1"/>
</dbReference>
<sequence>MKVLYADRVLAGADLTPIDHGAVVVDGTTIRWIGPRAELPSPGSDLLDPEAEIVDLGDATILPGLIDAHVHLGFDGSAEPVARMMRESDAQQVATMLASARQLLSVGVTTARDLGARGYLDVVVREAILDGTARGPRMVTAGPAITVTGGHCWFMGAEVDSVEDMRRTVRRHHKAGVDAIKLMATGGNMTRGSAPWHAQFTVEEIRAAVDEAHRLGKKVAAHAHGVEGIRRSLAAGVDTLEHCSFQGKDGWGDIDPALVDAIAAADVHVSPTCNFRMPQLRELLPERSFAVGLLYEAGASIIASTDAGIDNTPHHGFVGGLEALAGFGLSAPDVLAAATTRAAEALDVADVTGRLAAGYAADLIAVGGDPRADVGALHDLRYVMTRGSRFVPDALPPLPEVDLSSSPILAAMRAAMHSEGAGLRDSTDSGAGPQADRAPADGAGVPAGKGT</sequence>
<dbReference type="Pfam" id="PF01979">
    <property type="entry name" value="Amidohydro_1"/>
    <property type="match status" value="1"/>
</dbReference>
<accession>A0ABW4L3T9</accession>
<dbReference type="InterPro" id="IPR006680">
    <property type="entry name" value="Amidohydro-rel"/>
</dbReference>
<dbReference type="CDD" id="cd01299">
    <property type="entry name" value="Met_dep_hydrolase_A"/>
    <property type="match status" value="1"/>
</dbReference>
<feature type="domain" description="Amidohydrolase-related" evidence="2">
    <location>
        <begin position="60"/>
        <end position="377"/>
    </location>
</feature>
<organism evidence="3 4">
    <name type="scientific">Georgenia deserti</name>
    <dbReference type="NCBI Taxonomy" id="2093781"/>
    <lineage>
        <taxon>Bacteria</taxon>
        <taxon>Bacillati</taxon>
        <taxon>Actinomycetota</taxon>
        <taxon>Actinomycetes</taxon>
        <taxon>Micrococcales</taxon>
        <taxon>Bogoriellaceae</taxon>
        <taxon>Georgenia</taxon>
    </lineage>
</organism>
<evidence type="ECO:0000313" key="4">
    <source>
        <dbReference type="Proteomes" id="UP001597277"/>
    </source>
</evidence>
<comment type="caution">
    <text evidence="3">The sequence shown here is derived from an EMBL/GenBank/DDBJ whole genome shotgun (WGS) entry which is preliminary data.</text>
</comment>
<dbReference type="InterPro" id="IPR057744">
    <property type="entry name" value="OTAase-like"/>
</dbReference>
<protein>
    <submittedName>
        <fullName evidence="3">Amidohydrolase family protein</fullName>
    </submittedName>
</protein>
<dbReference type="PANTHER" id="PTHR43135:SF3">
    <property type="entry name" value="ALPHA-D-RIBOSE 1-METHYLPHOSPHONATE 5-TRIPHOSPHATE DIPHOSPHATASE"/>
    <property type="match status" value="1"/>
</dbReference>
<evidence type="ECO:0000259" key="2">
    <source>
        <dbReference type="Pfam" id="PF01979"/>
    </source>
</evidence>
<dbReference type="Gene3D" id="2.30.40.10">
    <property type="entry name" value="Urease, subunit C, domain 1"/>
    <property type="match status" value="1"/>
</dbReference>
<dbReference type="Proteomes" id="UP001597277">
    <property type="component" value="Unassembled WGS sequence"/>
</dbReference>
<dbReference type="InterPro" id="IPR011059">
    <property type="entry name" value="Metal-dep_hydrolase_composite"/>
</dbReference>